<evidence type="ECO:0000313" key="4">
    <source>
        <dbReference type="EMBL" id="MCW4451396.1"/>
    </source>
</evidence>
<protein>
    <submittedName>
        <fullName evidence="4">T9SS type A sorting domain-containing protein</fullName>
    </submittedName>
</protein>
<dbReference type="NCBIfam" id="TIGR04183">
    <property type="entry name" value="Por_Secre_tail"/>
    <property type="match status" value="1"/>
</dbReference>
<accession>A0ABT3JKU0</accession>
<reference evidence="4 5" key="1">
    <citation type="submission" date="2022-10" db="EMBL/GenBank/DDBJ databases">
        <title>Kaistella sp. BT-6-1-3.</title>
        <authorList>
            <person name="Ai J."/>
            <person name="Deng Z."/>
        </authorList>
    </citation>
    <scope>NUCLEOTIDE SEQUENCE [LARGE SCALE GENOMIC DNA]</scope>
    <source>
        <strain evidence="4 5">BT6-1-3</strain>
    </source>
</reference>
<dbReference type="InterPro" id="IPR026444">
    <property type="entry name" value="Secre_tail"/>
</dbReference>
<dbReference type="SUPFAM" id="SSF69322">
    <property type="entry name" value="Tricorn protease domain 2"/>
    <property type="match status" value="1"/>
</dbReference>
<keyword evidence="5" id="KW-1185">Reference proteome</keyword>
<organism evidence="4 5">
    <name type="scientific">Kaistella yananensis</name>
    <dbReference type="NCBI Taxonomy" id="2989820"/>
    <lineage>
        <taxon>Bacteria</taxon>
        <taxon>Pseudomonadati</taxon>
        <taxon>Bacteroidota</taxon>
        <taxon>Flavobacteriia</taxon>
        <taxon>Flavobacteriales</taxon>
        <taxon>Weeksellaceae</taxon>
        <taxon>Chryseobacterium group</taxon>
        <taxon>Kaistella</taxon>
    </lineage>
</organism>
<gene>
    <name evidence="4" type="ORF">OK344_04155</name>
</gene>
<dbReference type="SUPFAM" id="SSF63825">
    <property type="entry name" value="YWTD domain"/>
    <property type="match status" value="1"/>
</dbReference>
<dbReference type="InterPro" id="IPR032485">
    <property type="entry name" value="LRP1-like_beta_prop"/>
</dbReference>
<feature type="domain" description="Prolow-density lipoprotein receptor-related protein 1-like beta-propeller" evidence="2">
    <location>
        <begin position="730"/>
        <end position="851"/>
    </location>
</feature>
<evidence type="ECO:0000256" key="1">
    <source>
        <dbReference type="ARBA" id="ARBA00022729"/>
    </source>
</evidence>
<name>A0ABT3JKU0_9FLAO</name>
<sequence>MKKIYILVLSVFYTLGFSQQLDAELYEINYQSSLDARNLFKYNDQILFAGAKNDMSPGYWNMNYELWSYNFTTKKTTLLKELVPYASSPFGRDPQFLLFKGKTYFLAEINSKYELWETNGTTDGTRKVFGFPDNYVMQMTSNTEKIIITGNKTVYISDGSTAGTQLLMPTAGEIEKKPFPYQSYFVFAAKDASYKNELWMTDGGTSGTFKIKSLDTNDQLTVHVDLDCYILNGQLFFYGQDSSGTRNGLWALDNATKKAKFIFKTNGVNSGKVLNNKLIFFGNTSTDGNNLFATDGTAENTKALNATMHFASSVNEGTGLQILGDSVYFFANINERNRLWKTDGTMAGTVSTNIIIPDYARPNFLKYFPENKLLLLENASHNLFYLLDENLNVTALNETRLHDAVEKDNKLIFNLYTKKFGLELSQFDPATAEILLFKDSQHEIGSFPSNLQTTAQNSLIFTANDGEFGNQFYSITTKGDIPKVIKQSPSWNSVPTGDLFKVGTYYYVKPSEYTSALAKTNGEETQTQFLSLPQTFDSSASFGNLNDEALIVTTYSSNPERNIRVWKNNVESNNVELIKEIPTGSTVQNAKSISYKGNVYFTVYTADYQTQIWKTDGTATGTKIAFDIPDNDYYSNVPRLLQVFDNHLLVAKNTKLWAFNGDTEQIKEIPFPTNDWGYGDWNVADNTLIDDGKLYILSQLGYGSVFRFNDLQSEPTNLLSANFFGTQTSFKKCGNQIYVGNGTYDDKLRVLWSINTATSSAKEIINYNADASISNLTCAKNYLYFLRENNTQVWRTNGTAESIISLPINVLNDEQIASDDQILKLHSYDDYIYFVAKTKSSGTELYIVKTELPVYLSTGNAAAGGEKIKLILYPNPATSFIKIKENQTPQIETYKIFDTTGKQILSGKYAGQHQSIDISRLLTGNYIIEITTKNGSRFSQKFIKK</sequence>
<keyword evidence="1" id="KW-0732">Signal</keyword>
<dbReference type="Proteomes" id="UP001209107">
    <property type="component" value="Unassembled WGS sequence"/>
</dbReference>
<evidence type="ECO:0000313" key="5">
    <source>
        <dbReference type="Proteomes" id="UP001209107"/>
    </source>
</evidence>
<dbReference type="RefSeq" id="WP_265143586.1">
    <property type="nucleotide sequence ID" value="NZ_JAPCHZ010000001.1"/>
</dbReference>
<dbReference type="Pfam" id="PF18962">
    <property type="entry name" value="Por_Secre_tail"/>
    <property type="match status" value="1"/>
</dbReference>
<proteinExistence type="predicted"/>
<dbReference type="Pfam" id="PF16472">
    <property type="entry name" value="DUF5050"/>
    <property type="match status" value="1"/>
</dbReference>
<dbReference type="EMBL" id="JAPCHZ010000001">
    <property type="protein sequence ID" value="MCW4451396.1"/>
    <property type="molecule type" value="Genomic_DNA"/>
</dbReference>
<evidence type="ECO:0000259" key="2">
    <source>
        <dbReference type="Pfam" id="PF16472"/>
    </source>
</evidence>
<evidence type="ECO:0000259" key="3">
    <source>
        <dbReference type="Pfam" id="PF18962"/>
    </source>
</evidence>
<dbReference type="SUPFAM" id="SSF63829">
    <property type="entry name" value="Calcium-dependent phosphotriesterase"/>
    <property type="match status" value="1"/>
</dbReference>
<comment type="caution">
    <text evidence="4">The sequence shown here is derived from an EMBL/GenBank/DDBJ whole genome shotgun (WGS) entry which is preliminary data.</text>
</comment>
<feature type="domain" description="Secretion system C-terminal sorting" evidence="3">
    <location>
        <begin position="872"/>
        <end position="943"/>
    </location>
</feature>